<evidence type="ECO:0000313" key="1">
    <source>
        <dbReference type="EMBL" id="CAC5422677.1"/>
    </source>
</evidence>
<dbReference type="AlphaFoldDB" id="A0A6J8EQH3"/>
<keyword evidence="2" id="KW-1185">Reference proteome</keyword>
<gene>
    <name evidence="1" type="ORF">MCOR_54713</name>
</gene>
<organism evidence="1 2">
    <name type="scientific">Mytilus coruscus</name>
    <name type="common">Sea mussel</name>
    <dbReference type="NCBI Taxonomy" id="42192"/>
    <lineage>
        <taxon>Eukaryota</taxon>
        <taxon>Metazoa</taxon>
        <taxon>Spiralia</taxon>
        <taxon>Lophotrochozoa</taxon>
        <taxon>Mollusca</taxon>
        <taxon>Bivalvia</taxon>
        <taxon>Autobranchia</taxon>
        <taxon>Pteriomorphia</taxon>
        <taxon>Mytilida</taxon>
        <taxon>Mytiloidea</taxon>
        <taxon>Mytilidae</taxon>
        <taxon>Mytilinae</taxon>
        <taxon>Mytilus</taxon>
    </lineage>
</organism>
<protein>
    <submittedName>
        <fullName evidence="1">Uncharacterized protein</fullName>
    </submittedName>
</protein>
<name>A0A6J8EQH3_MYTCO</name>
<dbReference type="EMBL" id="CACVKT020009675">
    <property type="protein sequence ID" value="CAC5422677.1"/>
    <property type="molecule type" value="Genomic_DNA"/>
</dbReference>
<reference evidence="1 2" key="1">
    <citation type="submission" date="2020-06" db="EMBL/GenBank/DDBJ databases">
        <authorList>
            <person name="Li R."/>
            <person name="Bekaert M."/>
        </authorList>
    </citation>
    <scope>NUCLEOTIDE SEQUENCE [LARGE SCALE GENOMIC DNA]</scope>
    <source>
        <strain evidence="2">wild</strain>
    </source>
</reference>
<proteinExistence type="predicted"/>
<dbReference type="Proteomes" id="UP000507470">
    <property type="component" value="Unassembled WGS sequence"/>
</dbReference>
<evidence type="ECO:0000313" key="2">
    <source>
        <dbReference type="Proteomes" id="UP000507470"/>
    </source>
</evidence>
<dbReference type="OrthoDB" id="6079525at2759"/>
<sequence length="192" mass="22475">MSELLLFFVSFEIKEGHGQVENRIQYASINVIGDKAKYKFRVVGEAKIIAIFEVQHYSVMNQITSDITRNGFCNVTCTSLTHLESWQKLLGSSSSQYNFPHRLSGNDFLWFEVGYDHGISKDEFDILWERGTQSMIHQLREGQIEIEIFKVLGERRLYGFTSKKSYEDWETHLWNFQAEDKIYKNAKLVTKI</sequence>
<accession>A0A6J8EQH3</accession>